<proteinExistence type="predicted"/>
<gene>
    <name evidence="1" type="ORF">S01H1_42165</name>
</gene>
<reference evidence="1" key="1">
    <citation type="journal article" date="2014" name="Front. Microbiol.">
        <title>High frequency of phylogenetically diverse reductive dehalogenase-homologous genes in deep subseafloor sedimentary metagenomes.</title>
        <authorList>
            <person name="Kawai M."/>
            <person name="Futagami T."/>
            <person name="Toyoda A."/>
            <person name="Takaki Y."/>
            <person name="Nishi S."/>
            <person name="Hori S."/>
            <person name="Arai W."/>
            <person name="Tsubouchi T."/>
            <person name="Morono Y."/>
            <person name="Uchiyama I."/>
            <person name="Ito T."/>
            <person name="Fujiyama A."/>
            <person name="Inagaki F."/>
            <person name="Takami H."/>
        </authorList>
    </citation>
    <scope>NUCLEOTIDE SEQUENCE</scope>
    <source>
        <strain evidence="1">Expedition CK06-06</strain>
    </source>
</reference>
<dbReference type="SUPFAM" id="SSF49899">
    <property type="entry name" value="Concanavalin A-like lectins/glucanases"/>
    <property type="match status" value="1"/>
</dbReference>
<comment type="caution">
    <text evidence="1">The sequence shown here is derived from an EMBL/GenBank/DDBJ whole genome shotgun (WGS) entry which is preliminary data.</text>
</comment>
<dbReference type="EMBL" id="BARS01026786">
    <property type="protein sequence ID" value="GAG04510.1"/>
    <property type="molecule type" value="Genomic_DNA"/>
</dbReference>
<sequence>SDHSVPGWWIQAASGNALYLFLNAGATYQADECGGVWGFTSGTLRHVVITYDGTSDYTGMVCYVNGSPFAAGNAANTLASTISNTGNAYMGRESRGSDWLNGSLDQLIMWDKVLTANNIADMYNSAAGNVYTP</sequence>
<dbReference type="Pfam" id="PF13385">
    <property type="entry name" value="Laminin_G_3"/>
    <property type="match status" value="1"/>
</dbReference>
<evidence type="ECO:0008006" key="2">
    <source>
        <dbReference type="Google" id="ProtNLM"/>
    </source>
</evidence>
<protein>
    <recommendedName>
        <fullName evidence="2">LamG-like jellyroll fold domain-containing protein</fullName>
    </recommendedName>
</protein>
<organism evidence="1">
    <name type="scientific">marine sediment metagenome</name>
    <dbReference type="NCBI Taxonomy" id="412755"/>
    <lineage>
        <taxon>unclassified sequences</taxon>
        <taxon>metagenomes</taxon>
        <taxon>ecological metagenomes</taxon>
    </lineage>
</organism>
<feature type="non-terminal residue" evidence="1">
    <location>
        <position position="1"/>
    </location>
</feature>
<name>X0UG29_9ZZZZ</name>
<evidence type="ECO:0000313" key="1">
    <source>
        <dbReference type="EMBL" id="GAG04510.1"/>
    </source>
</evidence>
<dbReference type="Gene3D" id="2.60.120.200">
    <property type="match status" value="1"/>
</dbReference>
<dbReference type="InterPro" id="IPR013320">
    <property type="entry name" value="ConA-like_dom_sf"/>
</dbReference>
<accession>X0UG29</accession>
<dbReference type="AlphaFoldDB" id="X0UG29"/>